<reference evidence="9" key="1">
    <citation type="submission" date="2019-09" db="EMBL/GenBank/DDBJ databases">
        <title>Characterisation of the sponge microbiome using genome-centric metagenomics.</title>
        <authorList>
            <person name="Engelberts J.P."/>
            <person name="Robbins S.J."/>
            <person name="De Goeij J.M."/>
            <person name="Aranda M."/>
            <person name="Bell S.C."/>
            <person name="Webster N.S."/>
        </authorList>
    </citation>
    <scope>NUCLEOTIDE SEQUENCE</scope>
    <source>
        <strain evidence="9">SB0662_bin_9</strain>
    </source>
</reference>
<keyword evidence="3" id="KW-1003">Cell membrane</keyword>
<feature type="domain" description="ABC transmembrane type-1" evidence="8">
    <location>
        <begin position="69"/>
        <end position="282"/>
    </location>
</feature>
<dbReference type="AlphaFoldDB" id="A0A6B1DP62"/>
<evidence type="ECO:0000256" key="6">
    <source>
        <dbReference type="ARBA" id="ARBA00023136"/>
    </source>
</evidence>
<proteinExistence type="inferred from homology"/>
<gene>
    <name evidence="9" type="ORF">F4Y08_04090</name>
</gene>
<feature type="transmembrane region" description="Helical" evidence="7">
    <location>
        <begin position="73"/>
        <end position="94"/>
    </location>
</feature>
<dbReference type="Gene3D" id="1.10.3720.10">
    <property type="entry name" value="MetI-like"/>
    <property type="match status" value="1"/>
</dbReference>
<feature type="transmembrane region" description="Helical" evidence="7">
    <location>
        <begin position="200"/>
        <end position="223"/>
    </location>
</feature>
<keyword evidence="2 7" id="KW-0813">Transport</keyword>
<feature type="transmembrane region" description="Helical" evidence="7">
    <location>
        <begin position="158"/>
        <end position="180"/>
    </location>
</feature>
<evidence type="ECO:0000256" key="5">
    <source>
        <dbReference type="ARBA" id="ARBA00022989"/>
    </source>
</evidence>
<dbReference type="SUPFAM" id="SSF161098">
    <property type="entry name" value="MetI-like"/>
    <property type="match status" value="1"/>
</dbReference>
<dbReference type="CDD" id="cd06261">
    <property type="entry name" value="TM_PBP2"/>
    <property type="match status" value="1"/>
</dbReference>
<sequence length="298" mass="33401">MTNRERREALEFYLGISPWLIGLVCFTGGPILASLAISFTQWRLLSPPKWLGIQNYIDMFQDEGTRVSLGNTLFYTGLSVPLGLVTSLFVALLLNQRARGSTLFRTLFYLPTITSGVAMALLWLWLLNPEFGLINLALGLIGIKGPAWLQDPDWAKPALVLMSLWTIGTSMVIFLAGLQGMPQHLYDAAKIDGANQLREFWHVTVPMLTPTIFFVMVTSIIASFQTFTNVYVMTEGGPGWSTLMYGLYLYNNAFEYLRMGFASAMAWGLFLVILALTILQLLGARRWVYYEGGIRGRI</sequence>
<evidence type="ECO:0000256" key="7">
    <source>
        <dbReference type="RuleBase" id="RU363032"/>
    </source>
</evidence>
<dbReference type="Pfam" id="PF00528">
    <property type="entry name" value="BPD_transp_1"/>
    <property type="match status" value="1"/>
</dbReference>
<comment type="subcellular location">
    <subcellularLocation>
        <location evidence="1 7">Cell membrane</location>
        <topology evidence="1 7">Multi-pass membrane protein</topology>
    </subcellularLocation>
</comment>
<dbReference type="PROSITE" id="PS50928">
    <property type="entry name" value="ABC_TM1"/>
    <property type="match status" value="1"/>
</dbReference>
<feature type="transmembrane region" description="Helical" evidence="7">
    <location>
        <begin position="256"/>
        <end position="279"/>
    </location>
</feature>
<evidence type="ECO:0000256" key="1">
    <source>
        <dbReference type="ARBA" id="ARBA00004651"/>
    </source>
</evidence>
<dbReference type="InterPro" id="IPR051393">
    <property type="entry name" value="ABC_transporter_permease"/>
</dbReference>
<keyword evidence="4 7" id="KW-0812">Transmembrane</keyword>
<evidence type="ECO:0000259" key="8">
    <source>
        <dbReference type="PROSITE" id="PS50928"/>
    </source>
</evidence>
<comment type="caution">
    <text evidence="9">The sequence shown here is derived from an EMBL/GenBank/DDBJ whole genome shotgun (WGS) entry which is preliminary data.</text>
</comment>
<feature type="transmembrane region" description="Helical" evidence="7">
    <location>
        <begin position="230"/>
        <end position="250"/>
    </location>
</feature>
<protein>
    <submittedName>
        <fullName evidence="9">Sugar ABC transporter permease</fullName>
    </submittedName>
</protein>
<evidence type="ECO:0000313" key="9">
    <source>
        <dbReference type="EMBL" id="MYD89509.1"/>
    </source>
</evidence>
<dbReference type="GO" id="GO:0005886">
    <property type="term" value="C:plasma membrane"/>
    <property type="evidence" value="ECO:0007669"/>
    <property type="project" value="UniProtKB-SubCell"/>
</dbReference>
<dbReference type="EMBL" id="VXPY01000025">
    <property type="protein sequence ID" value="MYD89509.1"/>
    <property type="molecule type" value="Genomic_DNA"/>
</dbReference>
<evidence type="ECO:0000256" key="2">
    <source>
        <dbReference type="ARBA" id="ARBA00022448"/>
    </source>
</evidence>
<keyword evidence="5 7" id="KW-1133">Transmembrane helix</keyword>
<dbReference type="InterPro" id="IPR000515">
    <property type="entry name" value="MetI-like"/>
</dbReference>
<evidence type="ECO:0000256" key="3">
    <source>
        <dbReference type="ARBA" id="ARBA00022475"/>
    </source>
</evidence>
<feature type="transmembrane region" description="Helical" evidence="7">
    <location>
        <begin position="106"/>
        <end position="126"/>
    </location>
</feature>
<dbReference type="PANTHER" id="PTHR30193:SF1">
    <property type="entry name" value="ABC TRANSPORTER PERMEASE PROTEIN YESP-RELATED"/>
    <property type="match status" value="1"/>
</dbReference>
<dbReference type="PANTHER" id="PTHR30193">
    <property type="entry name" value="ABC TRANSPORTER PERMEASE PROTEIN"/>
    <property type="match status" value="1"/>
</dbReference>
<organism evidence="9">
    <name type="scientific">Caldilineaceae bacterium SB0662_bin_9</name>
    <dbReference type="NCBI Taxonomy" id="2605258"/>
    <lineage>
        <taxon>Bacteria</taxon>
        <taxon>Bacillati</taxon>
        <taxon>Chloroflexota</taxon>
        <taxon>Caldilineae</taxon>
        <taxon>Caldilineales</taxon>
        <taxon>Caldilineaceae</taxon>
    </lineage>
</organism>
<accession>A0A6B1DP62</accession>
<evidence type="ECO:0000256" key="4">
    <source>
        <dbReference type="ARBA" id="ARBA00022692"/>
    </source>
</evidence>
<feature type="transmembrane region" description="Helical" evidence="7">
    <location>
        <begin position="12"/>
        <end position="39"/>
    </location>
</feature>
<name>A0A6B1DP62_9CHLR</name>
<dbReference type="GO" id="GO:0055085">
    <property type="term" value="P:transmembrane transport"/>
    <property type="evidence" value="ECO:0007669"/>
    <property type="project" value="InterPro"/>
</dbReference>
<comment type="similarity">
    <text evidence="7">Belongs to the binding-protein-dependent transport system permease family.</text>
</comment>
<keyword evidence="6 7" id="KW-0472">Membrane</keyword>
<dbReference type="InterPro" id="IPR035906">
    <property type="entry name" value="MetI-like_sf"/>
</dbReference>